<dbReference type="PANTHER" id="PTHR33915:SF3">
    <property type="entry name" value="STERILE ALPHA MOTIF (SAM) DOMAIN PROTEIN"/>
    <property type="match status" value="1"/>
</dbReference>
<feature type="domain" description="SAM" evidence="2">
    <location>
        <begin position="20"/>
        <end position="55"/>
    </location>
</feature>
<evidence type="ECO:0000313" key="4">
    <source>
        <dbReference type="Proteomes" id="UP001428341"/>
    </source>
</evidence>
<dbReference type="SUPFAM" id="SSF47769">
    <property type="entry name" value="SAM/Pointed domain"/>
    <property type="match status" value="1"/>
</dbReference>
<dbReference type="AlphaFoldDB" id="A0AAP0QW13"/>
<organism evidence="3 4">
    <name type="scientific">Citrus x changshan-huyou</name>
    <dbReference type="NCBI Taxonomy" id="2935761"/>
    <lineage>
        <taxon>Eukaryota</taxon>
        <taxon>Viridiplantae</taxon>
        <taxon>Streptophyta</taxon>
        <taxon>Embryophyta</taxon>
        <taxon>Tracheophyta</taxon>
        <taxon>Spermatophyta</taxon>
        <taxon>Magnoliopsida</taxon>
        <taxon>eudicotyledons</taxon>
        <taxon>Gunneridae</taxon>
        <taxon>Pentapetalae</taxon>
        <taxon>rosids</taxon>
        <taxon>malvids</taxon>
        <taxon>Sapindales</taxon>
        <taxon>Rutaceae</taxon>
        <taxon>Aurantioideae</taxon>
        <taxon>Citrus</taxon>
    </lineage>
</organism>
<dbReference type="EMBL" id="JBCGBO010000004">
    <property type="protein sequence ID" value="KAK9210313.1"/>
    <property type="molecule type" value="Genomic_DNA"/>
</dbReference>
<evidence type="ECO:0000259" key="2">
    <source>
        <dbReference type="Pfam" id="PF07647"/>
    </source>
</evidence>
<evidence type="ECO:0000313" key="3">
    <source>
        <dbReference type="EMBL" id="KAK9210313.1"/>
    </source>
</evidence>
<keyword evidence="4" id="KW-1185">Reference proteome</keyword>
<reference evidence="3 4" key="1">
    <citation type="submission" date="2024-05" db="EMBL/GenBank/DDBJ databases">
        <title>Haplotype-resolved chromosome-level genome assembly of Huyou (Citrus changshanensis).</title>
        <authorList>
            <person name="Miao C."/>
            <person name="Chen W."/>
            <person name="Wu Y."/>
            <person name="Wang L."/>
            <person name="Zhao S."/>
            <person name="Grierson D."/>
            <person name="Xu C."/>
            <person name="Chen K."/>
        </authorList>
    </citation>
    <scope>NUCLEOTIDE SEQUENCE [LARGE SCALE GENOMIC DNA]</scope>
    <source>
        <strain evidence="3">01-14</strain>
        <tissue evidence="3">Leaf</tissue>
    </source>
</reference>
<dbReference type="InterPro" id="IPR013761">
    <property type="entry name" value="SAM/pointed_sf"/>
</dbReference>
<dbReference type="PANTHER" id="PTHR33915">
    <property type="entry name" value="OSJNBA0033G05.11 PROTEIN"/>
    <property type="match status" value="1"/>
</dbReference>
<dbReference type="Gene3D" id="1.10.150.50">
    <property type="entry name" value="Transcription Factor, Ets-1"/>
    <property type="match status" value="1"/>
</dbReference>
<name>A0AAP0QW13_9ROSI</name>
<dbReference type="Proteomes" id="UP001428341">
    <property type="component" value="Unassembled WGS sequence"/>
</dbReference>
<comment type="caution">
    <text evidence="3">The sequence shown here is derived from an EMBL/GenBank/DDBJ whole genome shotgun (WGS) entry which is preliminary data.</text>
</comment>
<protein>
    <recommendedName>
        <fullName evidence="2">SAM domain-containing protein</fullName>
    </recommendedName>
</protein>
<evidence type="ECO:0000256" key="1">
    <source>
        <dbReference type="SAM" id="MobiDB-lite"/>
    </source>
</evidence>
<proteinExistence type="predicted"/>
<sequence length="244" mass="27770">MVFNWRTNLEPSLLYEYGLAFVRNELQKEDLSFFNHEFLQSMGISVAKHRLEILKLARKEVEGGPKSFSKLVSALNKTRKNIAKCLNKLIFHEVVSIKRLPEPEPTLYQEQCKGAIMARKYKSEKEVKVEKPVLKPRRIAKSGPLDSRVAQQNLIVANRSLKLSGPLDRGMQERFMFTYRSPILSGPSDRRTYANRSPKLSGPLDGRPRSPRVYVDSSKERLSGGGGFDDQTLCATLFQDLKPT</sequence>
<dbReference type="InterPro" id="IPR001660">
    <property type="entry name" value="SAM"/>
</dbReference>
<accession>A0AAP0QW13</accession>
<feature type="region of interest" description="Disordered" evidence="1">
    <location>
        <begin position="187"/>
        <end position="228"/>
    </location>
</feature>
<gene>
    <name evidence="3" type="ORF">WN944_002683</name>
</gene>
<dbReference type="Pfam" id="PF07647">
    <property type="entry name" value="SAM_2"/>
    <property type="match status" value="1"/>
</dbReference>